<evidence type="ECO:0000256" key="6">
    <source>
        <dbReference type="SAM" id="MobiDB-lite"/>
    </source>
</evidence>
<dbReference type="InterPro" id="IPR045843">
    <property type="entry name" value="IND-like"/>
</dbReference>
<feature type="region of interest" description="Disordered" evidence="6">
    <location>
        <begin position="1"/>
        <end position="27"/>
    </location>
</feature>
<keyword evidence="2" id="KW-0805">Transcription regulation</keyword>
<dbReference type="PANTHER" id="PTHR16223">
    <property type="entry name" value="TRANSCRIPTION FACTOR BHLH83-RELATED"/>
    <property type="match status" value="1"/>
</dbReference>
<keyword evidence="9" id="KW-1185">Reference proteome</keyword>
<name>A0ABQ9CGA9_9ROSI</name>
<dbReference type="Proteomes" id="UP001141253">
    <property type="component" value="Chromosome 5"/>
</dbReference>
<feature type="domain" description="BHLH" evidence="7">
    <location>
        <begin position="26"/>
        <end position="75"/>
    </location>
</feature>
<dbReference type="SUPFAM" id="SSF47459">
    <property type="entry name" value="HLH, helix-loop-helix DNA-binding domain"/>
    <property type="match status" value="1"/>
</dbReference>
<dbReference type="CDD" id="cd11393">
    <property type="entry name" value="bHLH_AtbHLH_like"/>
    <property type="match status" value="1"/>
</dbReference>
<dbReference type="InterPro" id="IPR036638">
    <property type="entry name" value="HLH_DNA-bd_sf"/>
</dbReference>
<gene>
    <name evidence="8" type="ORF">OIU77_019246</name>
</gene>
<evidence type="ECO:0000313" key="8">
    <source>
        <dbReference type="EMBL" id="KAJ6398403.1"/>
    </source>
</evidence>
<proteinExistence type="predicted"/>
<evidence type="ECO:0000313" key="9">
    <source>
        <dbReference type="Proteomes" id="UP001141253"/>
    </source>
</evidence>
<keyword evidence="3" id="KW-0238">DNA-binding</keyword>
<evidence type="ECO:0000256" key="5">
    <source>
        <dbReference type="ARBA" id="ARBA00023242"/>
    </source>
</evidence>
<evidence type="ECO:0000259" key="7">
    <source>
        <dbReference type="PROSITE" id="PS50888"/>
    </source>
</evidence>
<comment type="caution">
    <text evidence="8">The sequence shown here is derived from an EMBL/GenBank/DDBJ whole genome shotgun (WGS) entry which is preliminary data.</text>
</comment>
<evidence type="ECO:0000256" key="1">
    <source>
        <dbReference type="ARBA" id="ARBA00004123"/>
    </source>
</evidence>
<dbReference type="PANTHER" id="PTHR16223:SF194">
    <property type="entry name" value="BHLH DOMAIN-CONTAINING PROTEIN"/>
    <property type="match status" value="1"/>
</dbReference>
<keyword evidence="4" id="KW-0804">Transcription</keyword>
<dbReference type="InterPro" id="IPR011598">
    <property type="entry name" value="bHLH_dom"/>
</dbReference>
<dbReference type="Gene3D" id="4.10.280.10">
    <property type="entry name" value="Helix-loop-helix DNA-binding domain"/>
    <property type="match status" value="1"/>
</dbReference>
<keyword evidence="5" id="KW-0539">Nucleus</keyword>
<evidence type="ECO:0000256" key="4">
    <source>
        <dbReference type="ARBA" id="ARBA00023163"/>
    </source>
</evidence>
<comment type="subcellular location">
    <subcellularLocation>
        <location evidence="1">Nucleus</location>
    </subcellularLocation>
</comment>
<organism evidence="8 9">
    <name type="scientific">Salix suchowensis</name>
    <dbReference type="NCBI Taxonomy" id="1278906"/>
    <lineage>
        <taxon>Eukaryota</taxon>
        <taxon>Viridiplantae</taxon>
        <taxon>Streptophyta</taxon>
        <taxon>Embryophyta</taxon>
        <taxon>Tracheophyta</taxon>
        <taxon>Spermatophyta</taxon>
        <taxon>Magnoliopsida</taxon>
        <taxon>eudicotyledons</taxon>
        <taxon>Gunneridae</taxon>
        <taxon>Pentapetalae</taxon>
        <taxon>rosids</taxon>
        <taxon>fabids</taxon>
        <taxon>Malpighiales</taxon>
        <taxon>Salicaceae</taxon>
        <taxon>Saliceae</taxon>
        <taxon>Salix</taxon>
    </lineage>
</organism>
<evidence type="ECO:0000256" key="2">
    <source>
        <dbReference type="ARBA" id="ARBA00023015"/>
    </source>
</evidence>
<dbReference type="EMBL" id="JAPFFI010000003">
    <property type="protein sequence ID" value="KAJ6398403.1"/>
    <property type="molecule type" value="Genomic_DNA"/>
</dbReference>
<dbReference type="PROSITE" id="PS50888">
    <property type="entry name" value="BHLH"/>
    <property type="match status" value="1"/>
</dbReference>
<reference evidence="8" key="2">
    <citation type="journal article" date="2023" name="Int. J. Mol. Sci.">
        <title>De Novo Assembly and Annotation of 11 Diverse Shrub Willow (Salix) Genomes Reveals Novel Gene Organization in Sex-Linked Regions.</title>
        <authorList>
            <person name="Hyden B."/>
            <person name="Feng K."/>
            <person name="Yates T.B."/>
            <person name="Jawdy S."/>
            <person name="Cereghino C."/>
            <person name="Smart L.B."/>
            <person name="Muchero W."/>
        </authorList>
    </citation>
    <scope>NUCLEOTIDE SEQUENCE</scope>
    <source>
        <tissue evidence="8">Shoot tip</tissue>
    </source>
</reference>
<dbReference type="InterPro" id="IPR045239">
    <property type="entry name" value="bHLH95_bHLH"/>
</dbReference>
<accession>A0ABQ9CGA9</accession>
<protein>
    <recommendedName>
        <fullName evidence="7">BHLH domain-containing protein</fullName>
    </recommendedName>
</protein>
<evidence type="ECO:0000256" key="3">
    <source>
        <dbReference type="ARBA" id="ARBA00023125"/>
    </source>
</evidence>
<reference evidence="8" key="1">
    <citation type="submission" date="2022-10" db="EMBL/GenBank/DDBJ databases">
        <authorList>
            <person name="Hyden B.L."/>
            <person name="Feng K."/>
            <person name="Yates T."/>
            <person name="Jawdy S."/>
            <person name="Smart L.B."/>
            <person name="Muchero W."/>
        </authorList>
    </citation>
    <scope>NUCLEOTIDE SEQUENCE</scope>
    <source>
        <tissue evidence="8">Shoot tip</tissue>
    </source>
</reference>
<sequence>MDMGEKKRPNSVSQSNNFLAEAKKNRTAPRSCLTLKVRKEKLGDRIAALQWLVAPYGKTDTASVLTEAIGYIQFLHDQVQVIYPSPSFSSWYKLSS</sequence>